<evidence type="ECO:0000256" key="1">
    <source>
        <dbReference type="ARBA" id="ARBA00004141"/>
    </source>
</evidence>
<comment type="caution">
    <text evidence="8">The sequence shown here is derived from an EMBL/GenBank/DDBJ whole genome shotgun (WGS) entry which is preliminary data.</text>
</comment>
<dbReference type="PANTHER" id="PTHR23508">
    <property type="entry name" value="CARBOXYLIC ACID TRANSPORTER PROTEIN HOMOLOG"/>
    <property type="match status" value="1"/>
</dbReference>
<evidence type="ECO:0000256" key="6">
    <source>
        <dbReference type="SAM" id="Phobius"/>
    </source>
</evidence>
<dbReference type="AlphaFoldDB" id="A0A427YMA0"/>
<evidence type="ECO:0000313" key="9">
    <source>
        <dbReference type="Proteomes" id="UP000279259"/>
    </source>
</evidence>
<dbReference type="InterPro" id="IPR036259">
    <property type="entry name" value="MFS_trans_sf"/>
</dbReference>
<feature type="transmembrane region" description="Helical" evidence="6">
    <location>
        <begin position="80"/>
        <end position="99"/>
    </location>
</feature>
<evidence type="ECO:0000256" key="5">
    <source>
        <dbReference type="SAM" id="MobiDB-lite"/>
    </source>
</evidence>
<reference evidence="8 9" key="1">
    <citation type="submission" date="2018-11" db="EMBL/GenBank/DDBJ databases">
        <title>Genome sequence of Saitozyma podzolica DSM 27192.</title>
        <authorList>
            <person name="Aliyu H."/>
            <person name="Gorte O."/>
            <person name="Ochsenreither K."/>
        </authorList>
    </citation>
    <scope>NUCLEOTIDE SEQUENCE [LARGE SCALE GENOMIC DNA]</scope>
    <source>
        <strain evidence="8 9">DSM 27192</strain>
    </source>
</reference>
<feature type="transmembrane region" description="Helical" evidence="6">
    <location>
        <begin position="126"/>
        <end position="149"/>
    </location>
</feature>
<evidence type="ECO:0000256" key="4">
    <source>
        <dbReference type="ARBA" id="ARBA00023136"/>
    </source>
</evidence>
<dbReference type="CDD" id="cd17316">
    <property type="entry name" value="MFS_SV2_like"/>
    <property type="match status" value="1"/>
</dbReference>
<name>A0A427YMA0_9TREE</name>
<dbReference type="Pfam" id="PF07690">
    <property type="entry name" value="MFS_1"/>
    <property type="match status" value="1"/>
</dbReference>
<accession>A0A427YMA0</accession>
<feature type="domain" description="Major facilitator superfamily (MFS) profile" evidence="7">
    <location>
        <begin position="91"/>
        <end position="494"/>
    </location>
</feature>
<dbReference type="EMBL" id="RSCD01000006">
    <property type="protein sequence ID" value="RSH92242.1"/>
    <property type="molecule type" value="Genomic_DNA"/>
</dbReference>
<dbReference type="FunFam" id="1.20.1250.20:FF:000340">
    <property type="entry name" value="MFS transporter, SHS family, lactate transporter"/>
    <property type="match status" value="1"/>
</dbReference>
<dbReference type="InterPro" id="IPR020846">
    <property type="entry name" value="MFS_dom"/>
</dbReference>
<gene>
    <name evidence="8" type="ORF">EHS25_008657</name>
</gene>
<comment type="subcellular location">
    <subcellularLocation>
        <location evidence="1">Membrane</location>
        <topology evidence="1">Multi-pass membrane protein</topology>
    </subcellularLocation>
</comment>
<dbReference type="GO" id="GO:0005886">
    <property type="term" value="C:plasma membrane"/>
    <property type="evidence" value="ECO:0007669"/>
    <property type="project" value="TreeGrafter"/>
</dbReference>
<dbReference type="Proteomes" id="UP000279259">
    <property type="component" value="Unassembled WGS sequence"/>
</dbReference>
<dbReference type="GO" id="GO:0035879">
    <property type="term" value="P:plasma membrane lactate transport"/>
    <property type="evidence" value="ECO:0007669"/>
    <property type="project" value="TreeGrafter"/>
</dbReference>
<dbReference type="STRING" id="1890683.A0A427YMA0"/>
<dbReference type="PANTHER" id="PTHR23508:SF10">
    <property type="entry name" value="CARBOXYLIC ACID TRANSPORTER PROTEIN HOMOLOG"/>
    <property type="match status" value="1"/>
</dbReference>
<sequence length="539" mass="57644">MSAVHEPPKETFETTATGPTPPHPADAGPIVHHAPSASVKDQLAGWHAGRGNKSFARAMVPSWKTPPTQAEPETKNPFKLIAMVSPMGWLMFFSGWFAWTCDGYDYFAVSLTLTLLAESFNVSKTAITTAITLTLLFRSLGALIFGVLADRFGRKWTLVCNLILICVFELGSGFCNTYSQFLAVRSLFGVAMGGIWGQSAATALENVPPQARGLLSGILQQGYAAGYLLAAVINLTVVTYSKYTWRSLYFIGAGFSLAAAILRAFLPESRQFLLAREEAKASNMTSSQATKHFLREVGAMLKTNWVRCIWAVCMMTGFNFFSHGSQDLYPTYLTTTKKLSSALASKATIISNCGAIVGGTIAGYASQYMGRRLAIFVCLVYTACWIPLWILPSSFGGLSAGGFFIQSGVQGAWGIVPIYLGEISPPAFRASFAGLAYQLGNMASSGAAQIEADAGASLKLADGVTPDYASIQGILIGAVIAWMMVFVVLGPEADGSHFEQAKVAFQEGSGAAGTAELVDGRVEGKPHMDHVENREKSAV</sequence>
<keyword evidence="4 6" id="KW-0472">Membrane</keyword>
<dbReference type="GO" id="GO:0015355">
    <property type="term" value="F:secondary active monocarboxylate transmembrane transporter activity"/>
    <property type="evidence" value="ECO:0007669"/>
    <property type="project" value="TreeGrafter"/>
</dbReference>
<feature type="transmembrane region" description="Helical" evidence="6">
    <location>
        <begin position="247"/>
        <end position="266"/>
    </location>
</feature>
<dbReference type="PROSITE" id="PS50850">
    <property type="entry name" value="MFS"/>
    <property type="match status" value="1"/>
</dbReference>
<evidence type="ECO:0000313" key="8">
    <source>
        <dbReference type="EMBL" id="RSH92242.1"/>
    </source>
</evidence>
<feature type="transmembrane region" description="Helical" evidence="6">
    <location>
        <begin position="224"/>
        <end position="241"/>
    </location>
</feature>
<organism evidence="8 9">
    <name type="scientific">Saitozyma podzolica</name>
    <dbReference type="NCBI Taxonomy" id="1890683"/>
    <lineage>
        <taxon>Eukaryota</taxon>
        <taxon>Fungi</taxon>
        <taxon>Dikarya</taxon>
        <taxon>Basidiomycota</taxon>
        <taxon>Agaricomycotina</taxon>
        <taxon>Tremellomycetes</taxon>
        <taxon>Tremellales</taxon>
        <taxon>Trimorphomycetaceae</taxon>
        <taxon>Saitozyma</taxon>
    </lineage>
</organism>
<dbReference type="SUPFAM" id="SSF103473">
    <property type="entry name" value="MFS general substrate transporter"/>
    <property type="match status" value="1"/>
</dbReference>
<keyword evidence="9" id="KW-1185">Reference proteome</keyword>
<evidence type="ECO:0000259" key="7">
    <source>
        <dbReference type="PROSITE" id="PS50850"/>
    </source>
</evidence>
<feature type="compositionally biased region" description="Basic and acidic residues" evidence="5">
    <location>
        <begin position="1"/>
        <end position="12"/>
    </location>
</feature>
<keyword evidence="2 6" id="KW-0812">Transmembrane</keyword>
<dbReference type="OrthoDB" id="5296287at2759"/>
<dbReference type="InterPro" id="IPR011701">
    <property type="entry name" value="MFS"/>
</dbReference>
<feature type="transmembrane region" description="Helical" evidence="6">
    <location>
        <begin position="373"/>
        <end position="391"/>
    </location>
</feature>
<proteinExistence type="predicted"/>
<evidence type="ECO:0000256" key="2">
    <source>
        <dbReference type="ARBA" id="ARBA00022692"/>
    </source>
</evidence>
<protein>
    <recommendedName>
        <fullName evidence="7">Major facilitator superfamily (MFS) profile domain-containing protein</fullName>
    </recommendedName>
</protein>
<evidence type="ECO:0000256" key="3">
    <source>
        <dbReference type="ARBA" id="ARBA00022989"/>
    </source>
</evidence>
<keyword evidence="3 6" id="KW-1133">Transmembrane helix</keyword>
<feature type="region of interest" description="Disordered" evidence="5">
    <location>
        <begin position="1"/>
        <end position="32"/>
    </location>
</feature>
<feature type="transmembrane region" description="Helical" evidence="6">
    <location>
        <begin position="156"/>
        <end position="174"/>
    </location>
</feature>
<feature type="transmembrane region" description="Helical" evidence="6">
    <location>
        <begin position="343"/>
        <end position="366"/>
    </location>
</feature>
<dbReference type="Gene3D" id="1.20.1250.20">
    <property type="entry name" value="MFS general substrate transporter like domains"/>
    <property type="match status" value="2"/>
</dbReference>
<feature type="transmembrane region" description="Helical" evidence="6">
    <location>
        <begin position="468"/>
        <end position="489"/>
    </location>
</feature>